<keyword evidence="1" id="KW-0479">Metal-binding</keyword>
<dbReference type="GO" id="GO:0051536">
    <property type="term" value="F:iron-sulfur cluster binding"/>
    <property type="evidence" value="ECO:0007669"/>
    <property type="project" value="UniProtKB-KW"/>
</dbReference>
<dbReference type="Proteomes" id="UP000434412">
    <property type="component" value="Unassembled WGS sequence"/>
</dbReference>
<dbReference type="AlphaFoldDB" id="A0A6B0BRI6"/>
<proteinExistence type="predicted"/>
<evidence type="ECO:0000313" key="7">
    <source>
        <dbReference type="Proteomes" id="UP000433366"/>
    </source>
</evidence>
<protein>
    <submittedName>
        <fullName evidence="4">Nitrite reductase large subunit</fullName>
    </submittedName>
</protein>
<dbReference type="EMBL" id="WPVZ01000966">
    <property type="protein sequence ID" value="MVL47199.1"/>
    <property type="molecule type" value="Genomic_DNA"/>
</dbReference>
<feature type="non-terminal residue" evidence="4">
    <location>
        <position position="1"/>
    </location>
</feature>
<comment type="caution">
    <text evidence="4">The sequence shown here is derived from an EMBL/GenBank/DDBJ whole genome shotgun (WGS) entry which is preliminary data.</text>
</comment>
<evidence type="ECO:0000256" key="2">
    <source>
        <dbReference type="ARBA" id="ARBA00023004"/>
    </source>
</evidence>
<evidence type="ECO:0000256" key="3">
    <source>
        <dbReference type="ARBA" id="ARBA00023014"/>
    </source>
</evidence>
<sequence length="93" mass="10866">AEFLTTVETEDEVIKLCGALMQYYRETGIYAERTAPWLRRLGFENVKEVLLDPERQNELFERIMDAKKAVEAEPWEAITSNAQARKIFEVEKV</sequence>
<organism evidence="4 7">
    <name type="scientific">Staphylococcus aureus</name>
    <dbReference type="NCBI Taxonomy" id="1280"/>
    <lineage>
        <taxon>Bacteria</taxon>
        <taxon>Bacillati</taxon>
        <taxon>Bacillota</taxon>
        <taxon>Bacilli</taxon>
        <taxon>Bacillales</taxon>
        <taxon>Staphylococcaceae</taxon>
        <taxon>Staphylococcus</taxon>
    </lineage>
</organism>
<keyword evidence="3" id="KW-0411">Iron-sulfur</keyword>
<reference evidence="7 8" key="1">
    <citation type="submission" date="2019-11" db="EMBL/GenBank/DDBJ databases">
        <title>Implementation of targeted gown and glove precautions to prevent Staphylococcus aureus acquisition in community-based nursing homes.</title>
        <authorList>
            <person name="Stine O.C."/>
        </authorList>
    </citation>
    <scope>NUCLEOTIDE SEQUENCE [LARGE SCALE GENOMIC DNA]</scope>
    <source>
        <strain evidence="6 8">S_2023.LVRQ.AN</strain>
        <strain evidence="4 7">S_4031.LGMP.AI</strain>
    </source>
</reference>
<dbReference type="Gene3D" id="3.30.413.10">
    <property type="entry name" value="Sulfite Reductase Hemoprotein, domain 1"/>
    <property type="match status" value="1"/>
</dbReference>
<evidence type="ECO:0000313" key="8">
    <source>
        <dbReference type="Proteomes" id="UP000434412"/>
    </source>
</evidence>
<dbReference type="SUPFAM" id="SSF56014">
    <property type="entry name" value="Nitrite and sulphite reductase 4Fe-4S domain-like"/>
    <property type="match status" value="1"/>
</dbReference>
<dbReference type="InterPro" id="IPR045854">
    <property type="entry name" value="NO2/SO3_Rdtase_4Fe4S_sf"/>
</dbReference>
<keyword evidence="2" id="KW-0408">Iron</keyword>
<gene>
    <name evidence="4" type="ORF">GO793_07770</name>
    <name evidence="5" type="ORF">GO793_13500</name>
    <name evidence="6" type="ORF">GO941_17335</name>
</gene>
<evidence type="ECO:0000313" key="6">
    <source>
        <dbReference type="EMBL" id="MVL47199.1"/>
    </source>
</evidence>
<name>A0A6B0BRI6_STAAU</name>
<evidence type="ECO:0000256" key="1">
    <source>
        <dbReference type="ARBA" id="ARBA00022723"/>
    </source>
</evidence>
<dbReference type="EMBL" id="WPRH01000462">
    <property type="protein sequence ID" value="MVI55747.1"/>
    <property type="molecule type" value="Genomic_DNA"/>
</dbReference>
<dbReference type="Proteomes" id="UP000433366">
    <property type="component" value="Unassembled WGS sequence"/>
</dbReference>
<dbReference type="EMBL" id="WPRH01000705">
    <property type="protein sequence ID" value="MVI56864.1"/>
    <property type="molecule type" value="Genomic_DNA"/>
</dbReference>
<evidence type="ECO:0000313" key="5">
    <source>
        <dbReference type="EMBL" id="MVI56864.1"/>
    </source>
</evidence>
<accession>A0A6B0BRI6</accession>
<dbReference type="GO" id="GO:0046872">
    <property type="term" value="F:metal ion binding"/>
    <property type="evidence" value="ECO:0007669"/>
    <property type="project" value="UniProtKB-KW"/>
</dbReference>
<evidence type="ECO:0000313" key="4">
    <source>
        <dbReference type="EMBL" id="MVI55747.1"/>
    </source>
</evidence>